<keyword evidence="3" id="KW-1185">Reference proteome</keyword>
<evidence type="ECO:0000313" key="2">
    <source>
        <dbReference type="EMBL" id="SGZ40385.1"/>
    </source>
</evidence>
<dbReference type="OrthoDB" id="3972823at2759"/>
<dbReference type="EMBL" id="FQNF01000049">
    <property type="protein sequence ID" value="SGZ40385.1"/>
    <property type="molecule type" value="Genomic_DNA"/>
</dbReference>
<gene>
    <name evidence="2" type="ORF">HGUI_02585</name>
</gene>
<evidence type="ECO:0000313" key="3">
    <source>
        <dbReference type="Proteomes" id="UP000183365"/>
    </source>
</evidence>
<name>A0A1L0CPI5_9ASCO</name>
<dbReference type="VEuPathDB" id="FungiDB:HGUI_02585"/>
<sequence length="603" mass="70889">MLCKNVDNFINIENLLRFLFENIIQNYQGKERVKLSHEFEAFFNLLDSKSKSIVNKWKVQLDIFSLPKRNDLIKIFLSSMKSSELENLTIDDKVLKERHYNNTPTLNRYMKNTFPKELFESKESEMNWKLRLNYLTSLIINIQKFKNEFIITDDILMNVLKCSSSLRTSLTLHALKFMSLVFDSDNVTIPETTLIRILMQMYQLIQTNKKILFNAENEVFCKCIKFYVKSRYNCMKLYKIINTLSCEKNVLCVCCAVDYLTLIYLCIDKYITNGNSSTKRDCLYYEKLTQDDIDNYQILMNEMELDKINVPIGVYLFKELLSNSSGQVKVKLRRNFWEYMDEDLRSSYLMRYLDRLDMKKIAIGYEHKLLNIGKTNDFNENYKTPAVVSKDGSIISNGPATTSQNSNFIGSKNTRNDENDVYIDDLELLDVDILPQYEMTMIPFKKKKLNFKEENEVPDTRVSSGETYVNSKSSDMNYKLDCTGINNINSDGFDNFHKECLGFLQGNGLNLSQEELNKRWYYFLEESDINLSFKLLILLSLNNNHNNLIEQFIRKSFQVIEKNTSKQMDTLSELLLIDKLCKKIGMNPLDYIRDQRLYKILDI</sequence>
<organism evidence="2 3">
    <name type="scientific">Hanseniaspora guilliermondii</name>
    <dbReference type="NCBI Taxonomy" id="56406"/>
    <lineage>
        <taxon>Eukaryota</taxon>
        <taxon>Fungi</taxon>
        <taxon>Dikarya</taxon>
        <taxon>Ascomycota</taxon>
        <taxon>Saccharomycotina</taxon>
        <taxon>Saccharomycetes</taxon>
        <taxon>Saccharomycodales</taxon>
        <taxon>Saccharomycodaceae</taxon>
        <taxon>Hanseniaspora</taxon>
    </lineage>
</organism>
<dbReference type="InterPro" id="IPR024395">
    <property type="entry name" value="CLASP_N_dom"/>
</dbReference>
<dbReference type="AlphaFoldDB" id="A0A1L0CPI5"/>
<dbReference type="Proteomes" id="UP000183365">
    <property type="component" value="Unassembled WGS sequence"/>
</dbReference>
<accession>A0A1L0CPI5</accession>
<reference evidence="3" key="1">
    <citation type="submission" date="2016-11" db="EMBL/GenBank/DDBJ databases">
        <authorList>
            <person name="Guldener U."/>
        </authorList>
    </citation>
    <scope>NUCLEOTIDE SEQUENCE [LARGE SCALE GENOMIC DNA]</scope>
</reference>
<evidence type="ECO:0000259" key="1">
    <source>
        <dbReference type="Pfam" id="PF12348"/>
    </source>
</evidence>
<dbReference type="Pfam" id="PF12348">
    <property type="entry name" value="CLASP_N"/>
    <property type="match status" value="1"/>
</dbReference>
<feature type="domain" description="CLASP N-terminal" evidence="1">
    <location>
        <begin position="117"/>
        <end position="264"/>
    </location>
</feature>
<proteinExistence type="predicted"/>
<protein>
    <recommendedName>
        <fullName evidence="1">CLASP N-terminal domain-containing protein</fullName>
    </recommendedName>
</protein>